<dbReference type="GO" id="GO:0043190">
    <property type="term" value="C:ATP-binding cassette (ABC) transporter complex"/>
    <property type="evidence" value="ECO:0007669"/>
    <property type="project" value="InterPro"/>
</dbReference>
<dbReference type="InterPro" id="IPR000412">
    <property type="entry name" value="ABC_2_transport"/>
</dbReference>
<evidence type="ECO:0000256" key="1">
    <source>
        <dbReference type="ARBA" id="ARBA00004141"/>
    </source>
</evidence>
<gene>
    <name evidence="6" type="ORF">CGERO_02980</name>
</gene>
<evidence type="ECO:0000256" key="4">
    <source>
        <dbReference type="ARBA" id="ARBA00023136"/>
    </source>
</evidence>
<dbReference type="AlphaFoldDB" id="A0A3G6IYR7"/>
<dbReference type="GO" id="GO:0140359">
    <property type="term" value="F:ABC-type transporter activity"/>
    <property type="evidence" value="ECO:0007669"/>
    <property type="project" value="InterPro"/>
</dbReference>
<accession>A0A3G6IYR7</accession>
<proteinExistence type="predicted"/>
<evidence type="ECO:0000256" key="3">
    <source>
        <dbReference type="ARBA" id="ARBA00022989"/>
    </source>
</evidence>
<protein>
    <submittedName>
        <fullName evidence="6">ABC-2 family transporter protein</fullName>
    </submittedName>
</protein>
<feature type="transmembrane region" description="Helical" evidence="5">
    <location>
        <begin position="95"/>
        <end position="117"/>
    </location>
</feature>
<dbReference type="Proteomes" id="UP000271587">
    <property type="component" value="Chromosome"/>
</dbReference>
<dbReference type="RefSeq" id="WP_123933398.1">
    <property type="nucleotide sequence ID" value="NZ_CP033897.1"/>
</dbReference>
<dbReference type="PANTHER" id="PTHR43077:SF11">
    <property type="entry name" value="TRANSPORT PERMEASE YVFS-RELATED"/>
    <property type="match status" value="1"/>
</dbReference>
<evidence type="ECO:0000256" key="2">
    <source>
        <dbReference type="ARBA" id="ARBA00022692"/>
    </source>
</evidence>
<dbReference type="PIRSF" id="PIRSF006648">
    <property type="entry name" value="DrrB"/>
    <property type="match status" value="1"/>
</dbReference>
<dbReference type="InterPro" id="IPR051328">
    <property type="entry name" value="T7SS_ABC-Transporter"/>
</dbReference>
<reference evidence="6 7" key="1">
    <citation type="submission" date="2018-11" db="EMBL/GenBank/DDBJ databases">
        <authorList>
            <person name="Kleinhagauer T."/>
            <person name="Glaeser S.P."/>
            <person name="Spergser J."/>
            <person name="Ruckert C."/>
            <person name="Kaempfer P."/>
            <person name="Busse H.-J."/>
        </authorList>
    </citation>
    <scope>NUCLEOTIDE SEQUENCE [LARGE SCALE GENOMIC DNA]</scope>
    <source>
        <strain evidence="6 7">W8</strain>
    </source>
</reference>
<evidence type="ECO:0000256" key="5">
    <source>
        <dbReference type="SAM" id="Phobius"/>
    </source>
</evidence>
<dbReference type="PANTHER" id="PTHR43077">
    <property type="entry name" value="TRANSPORT PERMEASE YVFS-RELATED"/>
    <property type="match status" value="1"/>
</dbReference>
<keyword evidence="2 5" id="KW-0812">Transmembrane</keyword>
<feature type="transmembrane region" description="Helical" evidence="5">
    <location>
        <begin position="129"/>
        <end position="148"/>
    </location>
</feature>
<dbReference type="EMBL" id="CP033897">
    <property type="protein sequence ID" value="AZA10919.1"/>
    <property type="molecule type" value="Genomic_DNA"/>
</dbReference>
<evidence type="ECO:0000313" key="6">
    <source>
        <dbReference type="EMBL" id="AZA10919.1"/>
    </source>
</evidence>
<keyword evidence="4 5" id="KW-0472">Membrane</keyword>
<feature type="transmembrane region" description="Helical" evidence="5">
    <location>
        <begin position="50"/>
        <end position="74"/>
    </location>
</feature>
<comment type="subcellular location">
    <subcellularLocation>
        <location evidence="1">Membrane</location>
        <topology evidence="1">Multi-pass membrane protein</topology>
    </subcellularLocation>
</comment>
<feature type="transmembrane region" description="Helical" evidence="5">
    <location>
        <begin position="222"/>
        <end position="243"/>
    </location>
</feature>
<keyword evidence="3 5" id="KW-1133">Transmembrane helix</keyword>
<feature type="transmembrane region" description="Helical" evidence="5">
    <location>
        <begin position="16"/>
        <end position="38"/>
    </location>
</feature>
<dbReference type="OrthoDB" id="63188at2"/>
<evidence type="ECO:0000313" key="7">
    <source>
        <dbReference type="Proteomes" id="UP000271587"/>
    </source>
</evidence>
<dbReference type="KEGG" id="cgk:CGERO_02980"/>
<feature type="transmembrane region" description="Helical" evidence="5">
    <location>
        <begin position="160"/>
        <end position="177"/>
    </location>
</feature>
<name>A0A3G6IYR7_9CORY</name>
<sequence length="251" mass="26629">MRFLVLSLRRSLSDKAFLFFSIALPVFFYIIFGATQSYGDKQLFDGNVNAFVMIGMAWYAGAVGAVGSAGATVVELNSGWNRQLALTPLRQSRLALARFIALLVHAALPVLAVYIAGAIGGATMTPGDWIASGALCVLTSVPFGIYGIGWAKLLRTPSSVSIAASSLVVLAFAGNAFSPLPESFLSFARFTPAYGAAALARYPLGEGMQAIAAEPYSVTDPLSYAVINALAWTLLFVLVVVLLHRRDKARA</sequence>
<organism evidence="6 7">
    <name type="scientific">Corynebacterium gerontici</name>
    <dbReference type="NCBI Taxonomy" id="2079234"/>
    <lineage>
        <taxon>Bacteria</taxon>
        <taxon>Bacillati</taxon>
        <taxon>Actinomycetota</taxon>
        <taxon>Actinomycetes</taxon>
        <taxon>Mycobacteriales</taxon>
        <taxon>Corynebacteriaceae</taxon>
        <taxon>Corynebacterium</taxon>
    </lineage>
</organism>
<keyword evidence="7" id="KW-1185">Reference proteome</keyword>